<feature type="transmembrane region" description="Helical" evidence="14">
    <location>
        <begin position="1057"/>
        <end position="1085"/>
    </location>
</feature>
<evidence type="ECO:0000313" key="18">
    <source>
        <dbReference type="Proteomes" id="UP000193685"/>
    </source>
</evidence>
<organism evidence="17 18">
    <name type="scientific">Protomyces lactucae-debilis</name>
    <dbReference type="NCBI Taxonomy" id="2754530"/>
    <lineage>
        <taxon>Eukaryota</taxon>
        <taxon>Fungi</taxon>
        <taxon>Dikarya</taxon>
        <taxon>Ascomycota</taxon>
        <taxon>Taphrinomycotina</taxon>
        <taxon>Taphrinomycetes</taxon>
        <taxon>Taphrinales</taxon>
        <taxon>Protomycetaceae</taxon>
        <taxon>Protomyces</taxon>
    </lineage>
</organism>
<dbReference type="EMBL" id="MCFI01000001">
    <property type="protein sequence ID" value="ORY87890.1"/>
    <property type="molecule type" value="Genomic_DNA"/>
</dbReference>
<keyword evidence="11 14" id="KW-1133">Transmembrane helix</keyword>
<evidence type="ECO:0000256" key="11">
    <source>
        <dbReference type="ARBA" id="ARBA00022989"/>
    </source>
</evidence>
<feature type="compositionally biased region" description="Basic and acidic residues" evidence="13">
    <location>
        <begin position="863"/>
        <end position="872"/>
    </location>
</feature>
<dbReference type="GO" id="GO:0140359">
    <property type="term" value="F:ABC-type transporter activity"/>
    <property type="evidence" value="ECO:0007669"/>
    <property type="project" value="InterPro"/>
</dbReference>
<keyword evidence="4" id="KW-0597">Phosphoprotein</keyword>
<keyword evidence="3" id="KW-0813">Transport</keyword>
<dbReference type="GO" id="GO:0016887">
    <property type="term" value="F:ATP hydrolysis activity"/>
    <property type="evidence" value="ECO:0007669"/>
    <property type="project" value="InterPro"/>
</dbReference>
<dbReference type="Gene3D" id="1.20.1560.10">
    <property type="entry name" value="ABC transporter type 1, transmembrane domain"/>
    <property type="match status" value="2"/>
</dbReference>
<dbReference type="Pfam" id="PF00664">
    <property type="entry name" value="ABC_membrane"/>
    <property type="match status" value="2"/>
</dbReference>
<dbReference type="STRING" id="56484.A0A1Y2FV58"/>
<dbReference type="PANTHER" id="PTHR24223">
    <property type="entry name" value="ATP-BINDING CASSETTE SUB-FAMILY C"/>
    <property type="match status" value="1"/>
</dbReference>
<dbReference type="CDD" id="cd03250">
    <property type="entry name" value="ABCC_MRP_domain1"/>
    <property type="match status" value="1"/>
</dbReference>
<dbReference type="PROSITE" id="PS50929">
    <property type="entry name" value="ABC_TM1F"/>
    <property type="match status" value="2"/>
</dbReference>
<dbReference type="InterPro" id="IPR036640">
    <property type="entry name" value="ABC1_TM_sf"/>
</dbReference>
<dbReference type="Pfam" id="PF24357">
    <property type="entry name" value="TMD0_ABC"/>
    <property type="match status" value="1"/>
</dbReference>
<name>A0A1Y2FV58_PROLT</name>
<dbReference type="Pfam" id="PF00005">
    <property type="entry name" value="ABC_tran"/>
    <property type="match status" value="2"/>
</dbReference>
<evidence type="ECO:0000256" key="6">
    <source>
        <dbReference type="ARBA" id="ARBA00022692"/>
    </source>
</evidence>
<dbReference type="SMART" id="SM00382">
    <property type="entry name" value="AAA"/>
    <property type="match status" value="2"/>
</dbReference>
<dbReference type="GO" id="GO:0042592">
    <property type="term" value="P:homeostatic process"/>
    <property type="evidence" value="ECO:0007669"/>
    <property type="project" value="UniProtKB-ARBA"/>
</dbReference>
<keyword evidence="5" id="KW-0926">Vacuole</keyword>
<dbReference type="CDD" id="cd03244">
    <property type="entry name" value="ABCC_MRP_domain2"/>
    <property type="match status" value="1"/>
</dbReference>
<evidence type="ECO:0000313" key="17">
    <source>
        <dbReference type="EMBL" id="ORY87890.1"/>
    </source>
</evidence>
<dbReference type="FunFam" id="3.40.50.300:FF:000450">
    <property type="entry name" value="ABC transporter C family member 2"/>
    <property type="match status" value="1"/>
</dbReference>
<dbReference type="PROSITE" id="PS50893">
    <property type="entry name" value="ABC_TRANSPORTER_2"/>
    <property type="match status" value="2"/>
</dbReference>
<feature type="transmembrane region" description="Helical" evidence="14">
    <location>
        <begin position="422"/>
        <end position="447"/>
    </location>
</feature>
<feature type="transmembrane region" description="Helical" evidence="14">
    <location>
        <begin position="925"/>
        <end position="951"/>
    </location>
</feature>
<dbReference type="InterPro" id="IPR017871">
    <property type="entry name" value="ABC_transporter-like_CS"/>
</dbReference>
<dbReference type="PANTHER" id="PTHR24223:SF443">
    <property type="entry name" value="MULTIDRUG-RESISTANCE LIKE PROTEIN 1, ISOFORM I"/>
    <property type="match status" value="1"/>
</dbReference>
<evidence type="ECO:0000256" key="5">
    <source>
        <dbReference type="ARBA" id="ARBA00022554"/>
    </source>
</evidence>
<gene>
    <name evidence="17" type="ORF">BCR37DRAFT_16066</name>
</gene>
<feature type="domain" description="ABC transporter" evidence="15">
    <location>
        <begin position="608"/>
        <end position="832"/>
    </location>
</feature>
<keyword evidence="9" id="KW-0067">ATP-binding</keyword>
<comment type="subcellular location">
    <subcellularLocation>
        <location evidence="1">Vacuole membrane</location>
        <topology evidence="1">Multi-pass membrane protein</topology>
    </subcellularLocation>
</comment>
<evidence type="ECO:0000256" key="9">
    <source>
        <dbReference type="ARBA" id="ARBA00022840"/>
    </source>
</evidence>
<dbReference type="PROSITE" id="PS00211">
    <property type="entry name" value="ABC_TRANSPORTER_1"/>
    <property type="match status" value="2"/>
</dbReference>
<dbReference type="Proteomes" id="UP000193685">
    <property type="component" value="Unassembled WGS sequence"/>
</dbReference>
<dbReference type="OMA" id="CFETGMR"/>
<evidence type="ECO:0000256" key="7">
    <source>
        <dbReference type="ARBA" id="ARBA00022737"/>
    </source>
</evidence>
<dbReference type="InterPro" id="IPR027417">
    <property type="entry name" value="P-loop_NTPase"/>
</dbReference>
<keyword evidence="10" id="KW-1278">Translocase</keyword>
<dbReference type="GO" id="GO:0000329">
    <property type="term" value="C:fungal-type vacuole membrane"/>
    <property type="evidence" value="ECO:0007669"/>
    <property type="project" value="UniProtKB-ARBA"/>
</dbReference>
<evidence type="ECO:0000259" key="16">
    <source>
        <dbReference type="PROSITE" id="PS50929"/>
    </source>
</evidence>
<feature type="domain" description="ABC transporter" evidence="15">
    <location>
        <begin position="1250"/>
        <end position="1490"/>
    </location>
</feature>
<feature type="transmembrane region" description="Helical" evidence="14">
    <location>
        <begin position="134"/>
        <end position="152"/>
    </location>
</feature>
<dbReference type="InterPro" id="IPR011527">
    <property type="entry name" value="ABC1_TM_dom"/>
</dbReference>
<dbReference type="RefSeq" id="XP_040728385.1">
    <property type="nucleotide sequence ID" value="XM_040866161.1"/>
</dbReference>
<dbReference type="FunFam" id="1.20.1560.10:FF:000020">
    <property type="entry name" value="ABC metal ion transporter"/>
    <property type="match status" value="1"/>
</dbReference>
<feature type="transmembrane region" description="Helical" evidence="14">
    <location>
        <begin position="108"/>
        <end position="127"/>
    </location>
</feature>
<feature type="transmembrane region" description="Helical" evidence="14">
    <location>
        <begin position="44"/>
        <end position="62"/>
    </location>
</feature>
<dbReference type="InterPro" id="IPR050173">
    <property type="entry name" value="ABC_transporter_C-like"/>
</dbReference>
<evidence type="ECO:0000256" key="8">
    <source>
        <dbReference type="ARBA" id="ARBA00022741"/>
    </source>
</evidence>
<keyword evidence="6 14" id="KW-0812">Transmembrane</keyword>
<evidence type="ECO:0000256" key="3">
    <source>
        <dbReference type="ARBA" id="ARBA00022448"/>
    </source>
</evidence>
<feature type="transmembrane region" description="Helical" evidence="14">
    <location>
        <begin position="172"/>
        <end position="190"/>
    </location>
</feature>
<dbReference type="InterPro" id="IPR056227">
    <property type="entry name" value="TMD0_ABC"/>
</dbReference>
<feature type="transmembrane region" description="Helical" evidence="14">
    <location>
        <begin position="74"/>
        <end position="96"/>
    </location>
</feature>
<sequence length="1507" mass="168130">MTQLVIDAHKHHHTGLCPNREGWGPFSGETYDFTPCFQATLSDAPSVLVIIGGCYALVQLFQRPVAPTPRTWHFWTKLGAVAGVFAAALVCTVVQAHLSYSWFQDIRVFSDILTCLAIVMAGVIHYVEHERSRVSSGLLIFYWLTKLLVDGIRFRSMLSRGLPLYSHSDESFLLVPLAVEVFFTLAIWILQSFVAKANASYNQIGDEKCPVEEANVLSRLTFQWLTPIMREGYNHYLTDEDLTPLRDTDKCREVSSKFEEIWASQKKKTKGALWLTLAKLEGATYAVAALCKGAQDILAFVQPQLLRMLISFVNSYDTKKPQPKIKGFAIAISMFLVSLLQSGFLHQYFQRAFETGMRIRSALTSSIYKKALVLSSEGRSEKTTGDIVNLMSVDTQRISDLTQYGQIIWSAPFQIALCLISLYQLVGLSMIAGVVIMVIMIPLNAFVSRIMKNNQKKQMKNKDARTRLMTEILSNMKTIKLYAWEPFFLKKLRAVRNDKELKMLKKLGVLNAVFNFTWSTAPTLVSFTTFAVYTLIEKKPLTTEIVFPALSLFNLLAFPLAVLPQVITSIIESMVAVDRLVTYFDAGELQRDAVERPEAAKRVGQETVKVENGTFGWSASGEPTLENINFVARKGELSCVVGSVGSGKSSFLQSCLGELHKSAGRVVLHGKVAYVAQSPWIMNATVRSNIVFGHKFDADFYHKTIEACALKDDFKALPDGDETEVGEKGISLSGGQKARLSLARAVYSRADVLLLDDPLSAVDQHVGKHLVENVLGPKGLLRTKTRVLATNYVPVLSQADNIVLLKDKQIKETGTYDDIMAGKSELQELIVEFGKEAQHKDGGDSDSQTAVPSGSSGASSEDDAPKNKRRESSNTLRRASEASFTKPHGRVLDEERPDPKLSAVKEEFSEQGNVKFKVYLEYMRACSFTGVTFLLLFIFASQGAQVASSVWLKNISSEYDSGGEVNPGFMLGVYFALGVGASLLTMCYTLILWIFCSIRSSRILHENMAQAVFRSPMNFFQVQPMGRVLNRFSNDIYKIDEVLPRTFSMFFRNSVQVCFVLGVICASTPIFTVLIIPLALIYYAIQRYYLKTSRELKRLDSTTRSPIYAHFQESLGGICTVRSYDQEDRFAKENEWRMDMNQKAWFLYISTNRWLAVRLEFVGSFIILAAAVLSVVSVYSSGISAGLVGLSMSYALQTTQSLNWIVRQTVEVETNIVSAERALEYAQLPSEAPEVTDFRPPAAWPTEGAVRFEKYSTRYRDNLPLVLDEIDIDIKPGEKVGIVGRTGAGKSSLTMALFRIIEPSSGKILIDGMDTSRMGLRDLRSKLSIIPQDAEAWSSSLRDNLDPGGEYEDTEMYSALRRVQLLGDDEQIGESGNMFASLDSQVGEAGGNMSSGQRQLMTLARGLLRRSKVVLMDEATSSIDYSTDKAIQKILRTEFDHATVLTIAHRLSSVIHYDRILVLDYGKVKEFAAPKELLKNPESLFTKLCETSGELKTFKEQLNVHVE</sequence>
<feature type="domain" description="ABC transmembrane type-1" evidence="16">
    <location>
        <begin position="286"/>
        <end position="572"/>
    </location>
</feature>
<feature type="transmembrane region" description="Helical" evidence="14">
    <location>
        <begin position="509"/>
        <end position="533"/>
    </location>
</feature>
<evidence type="ECO:0000256" key="10">
    <source>
        <dbReference type="ARBA" id="ARBA00022967"/>
    </source>
</evidence>
<dbReference type="FunFam" id="3.40.50.300:FF:000565">
    <property type="entry name" value="ABC bile acid transporter"/>
    <property type="match status" value="1"/>
</dbReference>
<feature type="transmembrane region" description="Helical" evidence="14">
    <location>
        <begin position="545"/>
        <end position="563"/>
    </location>
</feature>
<comment type="caution">
    <text evidence="17">The sequence shown here is derived from an EMBL/GenBank/DDBJ whole genome shotgun (WGS) entry which is preliminary data.</text>
</comment>
<evidence type="ECO:0000256" key="2">
    <source>
        <dbReference type="ARBA" id="ARBA00009726"/>
    </source>
</evidence>
<dbReference type="OrthoDB" id="6500128at2759"/>
<feature type="transmembrane region" description="Helical" evidence="14">
    <location>
        <begin position="328"/>
        <end position="349"/>
    </location>
</feature>
<evidence type="ECO:0000256" key="13">
    <source>
        <dbReference type="SAM" id="MobiDB-lite"/>
    </source>
</evidence>
<dbReference type="FunFam" id="1.20.1560.10:FF:000001">
    <property type="entry name" value="ATP-binding cassette subfamily C member 1"/>
    <property type="match status" value="1"/>
</dbReference>
<dbReference type="CDD" id="cd18595">
    <property type="entry name" value="ABC_6TM_MRP1_2_3_6_D1_like"/>
    <property type="match status" value="1"/>
</dbReference>
<proteinExistence type="inferred from homology"/>
<feature type="transmembrane region" description="Helical" evidence="14">
    <location>
        <begin position="971"/>
        <end position="995"/>
    </location>
</feature>
<protein>
    <submittedName>
        <fullName evidence="17">ABC metal ion transporter</fullName>
    </submittedName>
</protein>
<feature type="domain" description="ABC transmembrane type-1" evidence="16">
    <location>
        <begin position="933"/>
        <end position="1214"/>
    </location>
</feature>
<evidence type="ECO:0000256" key="14">
    <source>
        <dbReference type="SAM" id="Phobius"/>
    </source>
</evidence>
<dbReference type="GO" id="GO:0005524">
    <property type="term" value="F:ATP binding"/>
    <property type="evidence" value="ECO:0007669"/>
    <property type="project" value="UniProtKB-KW"/>
</dbReference>
<accession>A0A1Y2FV58</accession>
<feature type="region of interest" description="Disordered" evidence="13">
    <location>
        <begin position="837"/>
        <end position="897"/>
    </location>
</feature>
<reference evidence="17 18" key="1">
    <citation type="submission" date="2016-07" db="EMBL/GenBank/DDBJ databases">
        <title>Pervasive Adenine N6-methylation of Active Genes in Fungi.</title>
        <authorList>
            <consortium name="DOE Joint Genome Institute"/>
            <person name="Mondo S.J."/>
            <person name="Dannebaum R.O."/>
            <person name="Kuo R.C."/>
            <person name="Labutti K."/>
            <person name="Haridas S."/>
            <person name="Kuo A."/>
            <person name="Salamov A."/>
            <person name="Ahrendt S.R."/>
            <person name="Lipzen A."/>
            <person name="Sullivan W."/>
            <person name="Andreopoulos W.B."/>
            <person name="Clum A."/>
            <person name="Lindquist E."/>
            <person name="Daum C."/>
            <person name="Ramamoorthy G.K."/>
            <person name="Gryganskyi A."/>
            <person name="Culley D."/>
            <person name="Magnuson J.K."/>
            <person name="James T.Y."/>
            <person name="O'Malley M.A."/>
            <person name="Stajich J.E."/>
            <person name="Spatafora J.W."/>
            <person name="Visel A."/>
            <person name="Grigoriev I.V."/>
        </authorList>
    </citation>
    <scope>NUCLEOTIDE SEQUENCE [LARGE SCALE GENOMIC DNA]</scope>
    <source>
        <strain evidence="17 18">12-1054</strain>
    </source>
</reference>
<dbReference type="Gene3D" id="3.40.50.300">
    <property type="entry name" value="P-loop containing nucleotide triphosphate hydrolases"/>
    <property type="match status" value="2"/>
</dbReference>
<dbReference type="SUPFAM" id="SSF90123">
    <property type="entry name" value="ABC transporter transmembrane region"/>
    <property type="match status" value="2"/>
</dbReference>
<dbReference type="GO" id="GO:0034486">
    <property type="term" value="P:vacuolar transmembrane transport"/>
    <property type="evidence" value="ECO:0007669"/>
    <property type="project" value="UniProtKB-ARBA"/>
</dbReference>
<evidence type="ECO:0000256" key="1">
    <source>
        <dbReference type="ARBA" id="ARBA00004128"/>
    </source>
</evidence>
<comment type="similarity">
    <text evidence="2">Belongs to the ABC transporter superfamily. ABCC family. Conjugate transporter (TC 3.A.1.208) subfamily.</text>
</comment>
<dbReference type="SUPFAM" id="SSF52540">
    <property type="entry name" value="P-loop containing nucleoside triphosphate hydrolases"/>
    <property type="match status" value="2"/>
</dbReference>
<keyword evidence="18" id="KW-1185">Reference proteome</keyword>
<dbReference type="InterPro" id="IPR003593">
    <property type="entry name" value="AAA+_ATPase"/>
</dbReference>
<dbReference type="InterPro" id="IPR003439">
    <property type="entry name" value="ABC_transporter-like_ATP-bd"/>
</dbReference>
<evidence type="ECO:0000259" key="15">
    <source>
        <dbReference type="PROSITE" id="PS50893"/>
    </source>
</evidence>
<keyword evidence="7" id="KW-0677">Repeat</keyword>
<evidence type="ECO:0000256" key="12">
    <source>
        <dbReference type="ARBA" id="ARBA00023136"/>
    </source>
</evidence>
<keyword evidence="12 14" id="KW-0472">Membrane</keyword>
<dbReference type="GeneID" id="63782760"/>
<evidence type="ECO:0000256" key="4">
    <source>
        <dbReference type="ARBA" id="ARBA00022553"/>
    </source>
</evidence>
<dbReference type="CDD" id="cd18603">
    <property type="entry name" value="ABC_6TM_MRP1_2_3_6_D2_like"/>
    <property type="match status" value="1"/>
</dbReference>
<keyword evidence="8" id="KW-0547">Nucleotide-binding</keyword>